<evidence type="ECO:0000256" key="2">
    <source>
        <dbReference type="SAM" id="MobiDB-lite"/>
    </source>
</evidence>
<dbReference type="RefSeq" id="XP_068360389.1">
    <property type="nucleotide sequence ID" value="XM_068503884.1"/>
</dbReference>
<dbReference type="GeneID" id="94838588"/>
<dbReference type="InterPro" id="IPR000719">
    <property type="entry name" value="Prot_kinase_dom"/>
</dbReference>
<dbReference type="SMART" id="SM00671">
    <property type="entry name" value="SEL1"/>
    <property type="match status" value="17"/>
</dbReference>
<dbReference type="PANTHER" id="PTHR11102">
    <property type="entry name" value="SEL-1-LIKE PROTEIN"/>
    <property type="match status" value="1"/>
</dbReference>
<dbReference type="PROSITE" id="PS50011">
    <property type="entry name" value="PROTEIN_KINASE_DOM"/>
    <property type="match status" value="1"/>
</dbReference>
<evidence type="ECO:0000256" key="1">
    <source>
        <dbReference type="ARBA" id="ARBA00038101"/>
    </source>
</evidence>
<accession>A0A1J4KCS5</accession>
<comment type="similarity">
    <text evidence="1">Belongs to the sel-1 family.</text>
</comment>
<dbReference type="Pfam" id="PF00069">
    <property type="entry name" value="Pkinase"/>
    <property type="match status" value="1"/>
</dbReference>
<dbReference type="InterPro" id="IPR050767">
    <property type="entry name" value="Sel1_AlgK"/>
</dbReference>
<dbReference type="InterPro" id="IPR006597">
    <property type="entry name" value="Sel1-like"/>
</dbReference>
<organism evidence="4 5">
    <name type="scientific">Tritrichomonas foetus</name>
    <dbReference type="NCBI Taxonomy" id="1144522"/>
    <lineage>
        <taxon>Eukaryota</taxon>
        <taxon>Metamonada</taxon>
        <taxon>Parabasalia</taxon>
        <taxon>Tritrichomonadida</taxon>
        <taxon>Tritrichomonadidae</taxon>
        <taxon>Tritrichomonas</taxon>
    </lineage>
</organism>
<feature type="domain" description="Protein kinase" evidence="3">
    <location>
        <begin position="226"/>
        <end position="458"/>
    </location>
</feature>
<dbReference type="CDD" id="cd00180">
    <property type="entry name" value="PKc"/>
    <property type="match status" value="1"/>
</dbReference>
<dbReference type="PANTHER" id="PTHR11102:SF160">
    <property type="entry name" value="ERAD-ASSOCIATED E3 UBIQUITIN-PROTEIN LIGASE COMPONENT HRD3"/>
    <property type="match status" value="1"/>
</dbReference>
<protein>
    <recommendedName>
        <fullName evidence="3">Protein kinase domain-containing protein</fullName>
    </recommendedName>
</protein>
<dbReference type="GO" id="GO:0004672">
    <property type="term" value="F:protein kinase activity"/>
    <property type="evidence" value="ECO:0007669"/>
    <property type="project" value="InterPro"/>
</dbReference>
<dbReference type="Pfam" id="PF08238">
    <property type="entry name" value="Sel1"/>
    <property type="match status" value="16"/>
</dbReference>
<reference evidence="4" key="1">
    <citation type="submission" date="2016-10" db="EMBL/GenBank/DDBJ databases">
        <authorList>
            <person name="Benchimol M."/>
            <person name="Almeida L.G."/>
            <person name="Vasconcelos A.T."/>
            <person name="Perreira-Neves A."/>
            <person name="Rosa I.A."/>
            <person name="Tasca T."/>
            <person name="Bogo M.R."/>
            <person name="de Souza W."/>
        </authorList>
    </citation>
    <scope>NUCLEOTIDE SEQUENCE [LARGE SCALE GENOMIC DNA]</scope>
    <source>
        <strain evidence="4">K</strain>
    </source>
</reference>
<keyword evidence="5" id="KW-1185">Reference proteome</keyword>
<name>A0A1J4KCS5_9EUKA</name>
<dbReference type="Gene3D" id="1.25.40.10">
    <property type="entry name" value="Tetratricopeptide repeat domain"/>
    <property type="match status" value="3"/>
</dbReference>
<dbReference type="GO" id="GO:0005524">
    <property type="term" value="F:ATP binding"/>
    <property type="evidence" value="ECO:0007669"/>
    <property type="project" value="InterPro"/>
</dbReference>
<dbReference type="OrthoDB" id="272077at2759"/>
<gene>
    <name evidence="4" type="ORF">TRFO_24661</name>
</gene>
<dbReference type="InterPro" id="IPR011009">
    <property type="entry name" value="Kinase-like_dom_sf"/>
</dbReference>
<proteinExistence type="inferred from homology"/>
<dbReference type="SUPFAM" id="SSF81901">
    <property type="entry name" value="HCP-like"/>
    <property type="match status" value="4"/>
</dbReference>
<evidence type="ECO:0000259" key="3">
    <source>
        <dbReference type="PROSITE" id="PS50011"/>
    </source>
</evidence>
<dbReference type="Proteomes" id="UP000179807">
    <property type="component" value="Unassembled WGS sequence"/>
</dbReference>
<feature type="compositionally biased region" description="Basic and acidic residues" evidence="2">
    <location>
        <begin position="1175"/>
        <end position="1199"/>
    </location>
</feature>
<sequence length="1205" mass="140379">MTSKLHADDITHEIKNNIIKFTEKDKSLEKMYDQFNFLEISIIHYNEIPQEEFQLFLLKSPFITIGCQDKNNFLMHAICVESKCYLIKESKHNESSNSQVISLVKNIVFDLDKPIYPSDDFTYRFFMNEEFHKYILYDAETYYNHIRMKMKNLNLLEGWENNIFIESTIRPLFVFLTQRFYFKTKSFQDSSFFNLPSQLTIQDSNKIHDSSSLYTVQAENKESPKFLLLHQLGKGSKSEVYFAIHLDSFAVVALKKVIFNNKYTPKHFEREKNIFRKIQSNHFVKCFGQYLFDKSTYLILEFMSEGSLKDNESILSKNNQEYSTLKRLRGLLGLIKGIKRLHMKEYLHRDINATNILINHDHHFYISDFESAREIGDDMSVDVANYDSMSPEMMINNNVSYPTDIFSFATLISLFFPDSEQIHDLVMICSIQKQCLDVNPNNRLPIRLIELLIYYQIFQFYIDNKYCNDYKSKSDIITNNRRLAKLILKINGRKKLGKTINYCSQVTWEHLGVAYLKIGALFYENDLIPLNISKTMRFYEISSDLNQCEAQFYLGLLYLKGEFIPQDIKKAIQYFELSSNNNYVKAQYNLGVLYEMNEYIPRDIKKAIHYYELAANQNHIESQFNLGVIYEMGEFIPLNTPNTVYYSDFASNNNNYGSQLVSKPFYKKGEFVPENLQQAIHFLEIASNQKNFSSQIPTEKLSNPNHFVPQDIEKAIHYYEHAANQNHLLAQIKLGTLYEKGELIPQNIHKAIHYYELAAKQNSGIALNNLGIIYEKGEFVPQDISKAINYYELAVRQNYLPAQVNLGNLYLQGTLLPKDISKAVFYTERASNQNFVTAHYNLGLLYEKGETVPRDINKALYYYELAAKQNDYNAQYNLGVLYYKGELIAKDIKKAIYYLELAANLNFPEAQYQLGLIYMDDHSIVPDMKKSVHYLELASLQNHCNAQYKLGVLYYIGRLIPRDVQKGIQYFELAASQNHSDSQCVLGLIYLNGECVQKNISKAIHYFVQSAEKNNPQALFNLGVIYMTGDIIPSDGEKAIRYFEQASKQNSVKALYNLGLIYENGELVEQDIQKSIHYYELAAKQNDPESQYSLGLFYMYGEYVTQNIEKATHYFELAANQNHILAQKKLVILTQNMNLISQHTPHTRSNDIKKSIQENDFSVEIVKSEVYDKTRNEDKKLSSQDNHSSENENLQKEFYEGYTLQ</sequence>
<dbReference type="SUPFAM" id="SSF56112">
    <property type="entry name" value="Protein kinase-like (PK-like)"/>
    <property type="match status" value="1"/>
</dbReference>
<evidence type="ECO:0000313" key="4">
    <source>
        <dbReference type="EMBL" id="OHT07253.1"/>
    </source>
</evidence>
<dbReference type="Gene3D" id="1.10.510.10">
    <property type="entry name" value="Transferase(Phosphotransferase) domain 1"/>
    <property type="match status" value="1"/>
</dbReference>
<comment type="caution">
    <text evidence="4">The sequence shown here is derived from an EMBL/GenBank/DDBJ whole genome shotgun (WGS) entry which is preliminary data.</text>
</comment>
<dbReference type="AlphaFoldDB" id="A0A1J4KCS5"/>
<dbReference type="VEuPathDB" id="TrichDB:TRFO_24661"/>
<evidence type="ECO:0000313" key="5">
    <source>
        <dbReference type="Proteomes" id="UP000179807"/>
    </source>
</evidence>
<dbReference type="InterPro" id="IPR011990">
    <property type="entry name" value="TPR-like_helical_dom_sf"/>
</dbReference>
<feature type="region of interest" description="Disordered" evidence="2">
    <location>
        <begin position="1175"/>
        <end position="1205"/>
    </location>
</feature>
<dbReference type="EMBL" id="MLAK01000703">
    <property type="protein sequence ID" value="OHT07253.1"/>
    <property type="molecule type" value="Genomic_DNA"/>
</dbReference>